<name>A0AAU9JEI2_9CILI</name>
<protein>
    <recommendedName>
        <fullName evidence="4">UV radiation resistance associated protein</fullName>
    </recommendedName>
</protein>
<dbReference type="GO" id="GO:0005768">
    <property type="term" value="C:endosome"/>
    <property type="evidence" value="ECO:0007669"/>
    <property type="project" value="TreeGrafter"/>
</dbReference>
<dbReference type="AlphaFoldDB" id="A0AAU9JEI2"/>
<sequence>MSLEFDCSWKVLTSIILRNLQGPPSPLELQISSLSKDFQLKLPHSPSCNPSWPNLNIFSSLFPISIKISNPSDELILETVLDPRHMYFIANDLSSLENFSHCAWLFEFSENGYYTNQENASELIAIASNCSAQQKLQATQDAVSRVISFQDLKRRYEELLGGRKRLSDLSLRLKELRSQSSKFLVNKKSDFSSLGIKQSTESELNDTQKSAINSSNLDQSSKSLITDNSGQLQVAEKLLNAHNKKYKLRSENTQIEFKELPKKHEILQIRRLKMTGELYEIFKVTRAINLFYENSDGILNDEENNYRLGYSAHILQVLSDLYRIPVRFPMKFRGSTSSIFANGKEFPLYRYGKAQELTKFNIAMQCLRFNIAQILDIVPPLMSFDDIN</sequence>
<keyword evidence="3" id="KW-1185">Reference proteome</keyword>
<dbReference type="GO" id="GO:0000323">
    <property type="term" value="C:lytic vacuole"/>
    <property type="evidence" value="ECO:0007669"/>
    <property type="project" value="TreeGrafter"/>
</dbReference>
<keyword evidence="1" id="KW-0175">Coiled coil</keyword>
<dbReference type="GO" id="GO:0035493">
    <property type="term" value="P:SNARE complex assembly"/>
    <property type="evidence" value="ECO:0007669"/>
    <property type="project" value="TreeGrafter"/>
</dbReference>
<reference evidence="2" key="1">
    <citation type="submission" date="2021-09" db="EMBL/GenBank/DDBJ databases">
        <authorList>
            <consortium name="AG Swart"/>
            <person name="Singh M."/>
            <person name="Singh A."/>
            <person name="Seah K."/>
            <person name="Emmerich C."/>
        </authorList>
    </citation>
    <scope>NUCLEOTIDE SEQUENCE</scope>
    <source>
        <strain evidence="2">ATCC30299</strain>
    </source>
</reference>
<organism evidence="2 3">
    <name type="scientific">Blepharisma stoltei</name>
    <dbReference type="NCBI Taxonomy" id="1481888"/>
    <lineage>
        <taxon>Eukaryota</taxon>
        <taxon>Sar</taxon>
        <taxon>Alveolata</taxon>
        <taxon>Ciliophora</taxon>
        <taxon>Postciliodesmatophora</taxon>
        <taxon>Heterotrichea</taxon>
        <taxon>Heterotrichida</taxon>
        <taxon>Blepharismidae</taxon>
        <taxon>Blepharisma</taxon>
    </lineage>
</organism>
<comment type="caution">
    <text evidence="2">The sequence shown here is derived from an EMBL/GenBank/DDBJ whole genome shotgun (WGS) entry which is preliminary data.</text>
</comment>
<dbReference type="EMBL" id="CAJZBQ010000036">
    <property type="protein sequence ID" value="CAG9324668.1"/>
    <property type="molecule type" value="Genomic_DNA"/>
</dbReference>
<dbReference type="GO" id="GO:0000149">
    <property type="term" value="F:SNARE binding"/>
    <property type="evidence" value="ECO:0007669"/>
    <property type="project" value="TreeGrafter"/>
</dbReference>
<dbReference type="Proteomes" id="UP001162131">
    <property type="component" value="Unassembled WGS sequence"/>
</dbReference>
<accession>A0AAU9JEI2</accession>
<proteinExistence type="predicted"/>
<evidence type="ECO:0000256" key="1">
    <source>
        <dbReference type="ARBA" id="ARBA00023054"/>
    </source>
</evidence>
<evidence type="ECO:0000313" key="3">
    <source>
        <dbReference type="Proteomes" id="UP001162131"/>
    </source>
</evidence>
<evidence type="ECO:0000313" key="2">
    <source>
        <dbReference type="EMBL" id="CAG9324668.1"/>
    </source>
</evidence>
<gene>
    <name evidence="2" type="ORF">BSTOLATCC_MIC36453</name>
</gene>
<dbReference type="PANTHER" id="PTHR15157">
    <property type="entry name" value="UV RADIATION RESISTANCE-ASSOCIATED GENE PROTEIN"/>
    <property type="match status" value="1"/>
</dbReference>
<dbReference type="PANTHER" id="PTHR15157:SF5">
    <property type="entry name" value="UV RADIATION RESISTANCE-ASSOCIATED GENE PROTEIN"/>
    <property type="match status" value="1"/>
</dbReference>
<evidence type="ECO:0008006" key="4">
    <source>
        <dbReference type="Google" id="ProtNLM"/>
    </source>
</evidence>